<dbReference type="RefSeq" id="WP_073614599.1">
    <property type="nucleotide sequence ID" value="NZ_FRFE01000016.1"/>
</dbReference>
<accession>A0A1M7YB95</accession>
<proteinExistence type="predicted"/>
<dbReference type="Proteomes" id="UP000184603">
    <property type="component" value="Unassembled WGS sequence"/>
</dbReference>
<sequence>MRVYIGFDDTDVAGADRGTGKFARWFSEKLPEGVELYGVVRQQLPVLEGIPYTSHNSSACLVVDNVEPSQLDDLIERGTAHIREHFIEGSDPGLCVVAECGGPTDNLMAFGRQASTRMVSQKEAMKAINGFHLSGHGGTNNGIIGAAAGVGLTLSGWSGRFIEFKGLRNFDTMVRVADLEVRGIRVLSVDRNALVTGPDDMVDTRNWLRPRLWAGSAVLPVESCGLGQWRSISGKKYAD</sequence>
<organism evidence="1 2">
    <name type="scientific">Desulfopila aestuarii DSM 18488</name>
    <dbReference type="NCBI Taxonomy" id="1121416"/>
    <lineage>
        <taxon>Bacteria</taxon>
        <taxon>Pseudomonadati</taxon>
        <taxon>Thermodesulfobacteriota</taxon>
        <taxon>Desulfobulbia</taxon>
        <taxon>Desulfobulbales</taxon>
        <taxon>Desulfocapsaceae</taxon>
        <taxon>Desulfopila</taxon>
    </lineage>
</organism>
<dbReference type="Gene3D" id="3.30.70.2200">
    <property type="match status" value="1"/>
</dbReference>
<gene>
    <name evidence="1" type="ORF">SAMN02745220_03131</name>
</gene>
<dbReference type="AlphaFoldDB" id="A0A1M7YB95"/>
<protein>
    <recommendedName>
        <fullName evidence="3">tRNA(Ile2) 2-agmatinylcytidine synthetase</fullName>
    </recommendedName>
</protein>
<keyword evidence="2" id="KW-1185">Reference proteome</keyword>
<evidence type="ECO:0000313" key="2">
    <source>
        <dbReference type="Proteomes" id="UP000184603"/>
    </source>
</evidence>
<evidence type="ECO:0000313" key="1">
    <source>
        <dbReference type="EMBL" id="SHO49882.1"/>
    </source>
</evidence>
<name>A0A1M7YB95_9BACT</name>
<dbReference type="EMBL" id="FRFE01000016">
    <property type="protein sequence ID" value="SHO49882.1"/>
    <property type="molecule type" value="Genomic_DNA"/>
</dbReference>
<evidence type="ECO:0008006" key="3">
    <source>
        <dbReference type="Google" id="ProtNLM"/>
    </source>
</evidence>
<reference evidence="1 2" key="1">
    <citation type="submission" date="2016-12" db="EMBL/GenBank/DDBJ databases">
        <authorList>
            <person name="Song W.-J."/>
            <person name="Kurnit D.M."/>
        </authorList>
    </citation>
    <scope>NUCLEOTIDE SEQUENCE [LARGE SCALE GENOMIC DNA]</scope>
    <source>
        <strain evidence="1 2">DSM 18488</strain>
    </source>
</reference>
<dbReference type="OrthoDB" id="270233at2"/>
<dbReference type="STRING" id="1121416.SAMN02745220_03131"/>